<dbReference type="PRINTS" id="PR00413">
    <property type="entry name" value="HADHALOGNASE"/>
</dbReference>
<name>A0A505DNR3_9ACTN</name>
<keyword evidence="5" id="KW-1185">Reference proteome</keyword>
<gene>
    <name evidence="4" type="ORF">FGD71_007420</name>
</gene>
<evidence type="ECO:0000313" key="4">
    <source>
        <dbReference type="EMBL" id="TPQ22866.1"/>
    </source>
</evidence>
<dbReference type="Gene3D" id="1.20.120.710">
    <property type="entry name" value="Haloacid dehalogenase hydrolase-like domain"/>
    <property type="match status" value="1"/>
</dbReference>
<dbReference type="SFLD" id="SFLDG01129">
    <property type="entry name" value="C1.5:_HAD__Beta-PGM__Phosphata"/>
    <property type="match status" value="1"/>
</dbReference>
<dbReference type="NCBIfam" id="TIGR01549">
    <property type="entry name" value="HAD-SF-IA-v1"/>
    <property type="match status" value="1"/>
</dbReference>
<dbReference type="AlphaFoldDB" id="A0A505DNR3"/>
<dbReference type="OrthoDB" id="9810501at2"/>
<reference evidence="4 5" key="1">
    <citation type="submission" date="2019-06" db="EMBL/GenBank/DDBJ databases">
        <title>Streptomyces sporangiiformans sp. nov., a novel actinomycete isolated from soil in Mount Song.</title>
        <authorList>
            <person name="Han L."/>
        </authorList>
    </citation>
    <scope>NUCLEOTIDE SEQUENCE [LARGE SCALE GENOMIC DNA]</scope>
    <source>
        <strain evidence="4 5">NEAU-SSA 1</strain>
    </source>
</reference>
<dbReference type="InterPro" id="IPR036412">
    <property type="entry name" value="HAD-like_sf"/>
</dbReference>
<proteinExistence type="predicted"/>
<dbReference type="InterPro" id="IPR023214">
    <property type="entry name" value="HAD_sf"/>
</dbReference>
<dbReference type="Proteomes" id="UP000317378">
    <property type="component" value="Unassembled WGS sequence"/>
</dbReference>
<comment type="cofactor">
    <cofactor evidence="1">
        <name>Mg(2+)</name>
        <dbReference type="ChEBI" id="CHEBI:18420"/>
    </cofactor>
</comment>
<dbReference type="Pfam" id="PF00702">
    <property type="entry name" value="Hydrolase"/>
    <property type="match status" value="1"/>
</dbReference>
<sequence length="255" mass="28034">MSIRAVVWDVDDTIFDYTAADRAGMREHLVAEGLLDRYGTVERALVRWREVTELQWARFAQGETDFEGQRRDRVRVFLGEALTDVEADTWFRRYLDHYEGAWGLFPDVLPALDTLAASHRHAVLSNSSLHVQDRKLRVLGVRDRFEAVLCAVELGVSKPDAQAFHAACDALELSPHQVAYVGDHPEIDGQGAADAGLLSVWIDRAGADTDADAGTDADVEAVPDPPAGLRRIASLAELPAILRADTRFGAPSTFG</sequence>
<dbReference type="SFLD" id="SFLDS00003">
    <property type="entry name" value="Haloacid_Dehalogenase"/>
    <property type="match status" value="1"/>
</dbReference>
<dbReference type="GO" id="GO:0016787">
    <property type="term" value="F:hydrolase activity"/>
    <property type="evidence" value="ECO:0007669"/>
    <property type="project" value="UniProtKB-KW"/>
</dbReference>
<evidence type="ECO:0000313" key="5">
    <source>
        <dbReference type="Proteomes" id="UP000317378"/>
    </source>
</evidence>
<organism evidence="4 5">
    <name type="scientific">Streptomyces sporangiiformans</name>
    <dbReference type="NCBI Taxonomy" id="2315329"/>
    <lineage>
        <taxon>Bacteria</taxon>
        <taxon>Bacillati</taxon>
        <taxon>Actinomycetota</taxon>
        <taxon>Actinomycetes</taxon>
        <taxon>Kitasatosporales</taxon>
        <taxon>Streptomycetaceae</taxon>
        <taxon>Streptomyces</taxon>
    </lineage>
</organism>
<dbReference type="Gene3D" id="3.40.50.1000">
    <property type="entry name" value="HAD superfamily/HAD-like"/>
    <property type="match status" value="1"/>
</dbReference>
<dbReference type="EMBL" id="VCHX02000072">
    <property type="protein sequence ID" value="TPQ22866.1"/>
    <property type="molecule type" value="Genomic_DNA"/>
</dbReference>
<dbReference type="PANTHER" id="PTHR46470:SF4">
    <property type="entry name" value="5-AMINO-6-(5-PHOSPHO-D-RIBITYLAMINO)URACIL PHOSPHATASE YIGB"/>
    <property type="match status" value="1"/>
</dbReference>
<keyword evidence="3" id="KW-0460">Magnesium</keyword>
<evidence type="ECO:0000256" key="3">
    <source>
        <dbReference type="ARBA" id="ARBA00022842"/>
    </source>
</evidence>
<dbReference type="SUPFAM" id="SSF56784">
    <property type="entry name" value="HAD-like"/>
    <property type="match status" value="1"/>
</dbReference>
<keyword evidence="2 4" id="KW-0378">Hydrolase</keyword>
<protein>
    <submittedName>
        <fullName evidence="4">HAD family hydrolase</fullName>
    </submittedName>
</protein>
<dbReference type="InterPro" id="IPR051400">
    <property type="entry name" value="HAD-like_hydrolase"/>
</dbReference>
<accession>A0A505DNR3</accession>
<evidence type="ECO:0000256" key="1">
    <source>
        <dbReference type="ARBA" id="ARBA00001946"/>
    </source>
</evidence>
<dbReference type="InterPro" id="IPR006439">
    <property type="entry name" value="HAD-SF_hydro_IA"/>
</dbReference>
<dbReference type="PANTHER" id="PTHR46470">
    <property type="entry name" value="N-ACYLNEURAMINATE-9-PHOSPHATASE"/>
    <property type="match status" value="1"/>
</dbReference>
<comment type="caution">
    <text evidence="4">The sequence shown here is derived from an EMBL/GenBank/DDBJ whole genome shotgun (WGS) entry which is preliminary data.</text>
</comment>
<evidence type="ECO:0000256" key="2">
    <source>
        <dbReference type="ARBA" id="ARBA00022801"/>
    </source>
</evidence>
<dbReference type="GO" id="GO:0044281">
    <property type="term" value="P:small molecule metabolic process"/>
    <property type="evidence" value="ECO:0007669"/>
    <property type="project" value="UniProtKB-ARBA"/>
</dbReference>
<dbReference type="RefSeq" id="WP_119099593.1">
    <property type="nucleotide sequence ID" value="NZ_QXMJ01000072.1"/>
</dbReference>